<dbReference type="EMBL" id="AP022591">
    <property type="protein sequence ID" value="BBY42433.1"/>
    <property type="molecule type" value="Genomic_DNA"/>
</dbReference>
<accession>A0A1X0BUB4</accession>
<dbReference type="Proteomes" id="UP000466431">
    <property type="component" value="Chromosome"/>
</dbReference>
<evidence type="ECO:0000313" key="1">
    <source>
        <dbReference type="EMBL" id="BBY42433.1"/>
    </source>
</evidence>
<gene>
    <name evidence="1" type="ORF">MCEL_07280</name>
</gene>
<organism evidence="1 2">
    <name type="scientific">Mycolicibacterium celeriflavum</name>
    <name type="common">Mycobacterium celeriflavum</name>
    <dbReference type="NCBI Taxonomy" id="1249101"/>
    <lineage>
        <taxon>Bacteria</taxon>
        <taxon>Bacillati</taxon>
        <taxon>Actinomycetota</taxon>
        <taxon>Actinomycetes</taxon>
        <taxon>Mycobacteriales</taxon>
        <taxon>Mycobacteriaceae</taxon>
        <taxon>Mycolicibacterium</taxon>
    </lineage>
</organism>
<dbReference type="KEGG" id="mcee:MCEL_07280"/>
<name>A0A1X0BUB4_MYCCF</name>
<proteinExistence type="predicted"/>
<dbReference type="AlphaFoldDB" id="A0A1X0BUB4"/>
<dbReference type="STRING" id="1249101.BST21_12475"/>
<dbReference type="RefSeq" id="WP_083002687.1">
    <property type="nucleotide sequence ID" value="NZ_AP022591.1"/>
</dbReference>
<evidence type="ECO:0000313" key="2">
    <source>
        <dbReference type="Proteomes" id="UP000466431"/>
    </source>
</evidence>
<reference evidence="1 2" key="1">
    <citation type="journal article" date="2019" name="Emerg. Microbes Infect.">
        <title>Comprehensive subspecies identification of 175 nontuberculous mycobacteria species based on 7547 genomic profiles.</title>
        <authorList>
            <person name="Matsumoto Y."/>
            <person name="Kinjo T."/>
            <person name="Motooka D."/>
            <person name="Nabeya D."/>
            <person name="Jung N."/>
            <person name="Uechi K."/>
            <person name="Horii T."/>
            <person name="Iida T."/>
            <person name="Fujita J."/>
            <person name="Nakamura S."/>
        </authorList>
    </citation>
    <scope>NUCLEOTIDE SEQUENCE [LARGE SCALE GENOMIC DNA]</scope>
    <source>
        <strain evidence="1 2">JCM 18439</strain>
    </source>
</reference>
<sequence length="159" mass="17639">MTNTEATANRVRQIPAVDLSRTPSMLGRIDYVDAFEVDVRRPGDCGAEEWMRTILEGAPLSMRARLLSAWSAIGLKLRLPGSDRSILGWDIRAGDDDFVLLGAPSRIGMPGELLLRRKEGGLLFQTFVRHDNSIVRALWARIEASHVKTVRSLLARVCG</sequence>
<dbReference type="OrthoDB" id="3296590at2"/>
<keyword evidence="2" id="KW-1185">Reference proteome</keyword>
<protein>
    <submittedName>
        <fullName evidence="1">Uncharacterized protein</fullName>
    </submittedName>
</protein>